<evidence type="ECO:0000256" key="6">
    <source>
        <dbReference type="ARBA" id="ARBA00022847"/>
    </source>
</evidence>
<gene>
    <name evidence="33" type="ORF">KC01_LOCUS6682</name>
</gene>
<evidence type="ECO:0000256" key="19">
    <source>
        <dbReference type="ARBA" id="ARBA00048013"/>
    </source>
</evidence>
<keyword evidence="7 32" id="KW-1133">Transmembrane helix</keyword>
<comment type="catalytic activity">
    <reaction evidence="23">
        <text>taurohyocholate(out) + 2 Na(+)(out) = taurohyocholate(in) + 2 Na(+)(in)</text>
        <dbReference type="Rhea" id="RHEA:72171"/>
        <dbReference type="ChEBI" id="CHEBI:29101"/>
        <dbReference type="ChEBI" id="CHEBI:58874"/>
    </reaction>
</comment>
<comment type="catalytic activity">
    <reaction evidence="18">
        <text>taurodeoxycholate(out) + 2 Na(+)(out) = taurodeoxycholate(in) + 2 Na(+)(in)</text>
        <dbReference type="Rhea" id="RHEA:72087"/>
        <dbReference type="ChEBI" id="CHEBI:29101"/>
        <dbReference type="ChEBI" id="CHEBI:36261"/>
    </reaction>
</comment>
<dbReference type="InterPro" id="IPR004710">
    <property type="entry name" value="Bilac:Na_transpt"/>
</dbReference>
<feature type="transmembrane region" description="Helical" evidence="32">
    <location>
        <begin position="183"/>
        <end position="206"/>
    </location>
</feature>
<evidence type="ECO:0000256" key="4">
    <source>
        <dbReference type="ARBA" id="ARBA00022475"/>
    </source>
</evidence>
<evidence type="ECO:0000256" key="31">
    <source>
        <dbReference type="ARBA" id="ARBA00082917"/>
    </source>
</evidence>
<keyword evidence="13" id="KW-0739">Sodium transport</keyword>
<evidence type="ECO:0000256" key="24">
    <source>
        <dbReference type="ARBA" id="ARBA00052374"/>
    </source>
</evidence>
<dbReference type="GO" id="GO:0005886">
    <property type="term" value="C:plasma membrane"/>
    <property type="evidence" value="ECO:0007669"/>
    <property type="project" value="UniProtKB-SubCell"/>
</dbReference>
<feature type="transmembrane region" description="Helical" evidence="32">
    <location>
        <begin position="91"/>
        <end position="112"/>
    </location>
</feature>
<evidence type="ECO:0000256" key="8">
    <source>
        <dbReference type="ARBA" id="ARBA00023053"/>
    </source>
</evidence>
<keyword evidence="6" id="KW-0769">Symport</keyword>
<dbReference type="Gene3D" id="1.20.1530.20">
    <property type="match status" value="1"/>
</dbReference>
<comment type="catalytic activity">
    <reaction evidence="19">
        <text>tauro-beta-muricholate(out) + 2 Na(+)(out) = tauro-beta-muricholate(in) + 2 Na(+)(in)</text>
        <dbReference type="Rhea" id="RHEA:72179"/>
        <dbReference type="ChEBI" id="CHEBI:29101"/>
        <dbReference type="ChEBI" id="CHEBI:133064"/>
    </reaction>
</comment>
<comment type="catalytic activity">
    <reaction evidence="24">
        <text>taurohyodeoxycholate(out) + 2 Na(+)(out) = taurohyodeoxycholate(in) + 2 Na(+)(in)</text>
        <dbReference type="Rhea" id="RHEA:72167"/>
        <dbReference type="ChEBI" id="CHEBI:29101"/>
        <dbReference type="ChEBI" id="CHEBI:191407"/>
    </reaction>
</comment>
<evidence type="ECO:0000256" key="21">
    <source>
        <dbReference type="ARBA" id="ARBA00048338"/>
    </source>
</evidence>
<keyword evidence="10" id="KW-0406">Ion transport</keyword>
<comment type="catalytic activity">
    <reaction evidence="17">
        <text>tauroursodeoxycholate(out) + 2 Na(+)(out) = tauroursodeoxycholate(in) + 2 Na(+)(in)</text>
        <dbReference type="Rhea" id="RHEA:71927"/>
        <dbReference type="ChEBI" id="CHEBI:29101"/>
        <dbReference type="ChEBI" id="CHEBI:132028"/>
    </reaction>
</comment>
<evidence type="ECO:0000256" key="9">
    <source>
        <dbReference type="ARBA" id="ARBA00023055"/>
    </source>
</evidence>
<keyword evidence="8" id="KW-0915">Sodium</keyword>
<evidence type="ECO:0000256" key="32">
    <source>
        <dbReference type="SAM" id="Phobius"/>
    </source>
</evidence>
<comment type="similarity">
    <text evidence="2">Belongs to the bile acid:sodium symporter (BASS) (TC 2.A.28) family.</text>
</comment>
<accession>A0AAV2JIC7</accession>
<organism evidence="33 34">
    <name type="scientific">Knipowitschia caucasica</name>
    <name type="common">Caucasian dwarf goby</name>
    <name type="synonym">Pomatoschistus caucasicus</name>
    <dbReference type="NCBI Taxonomy" id="637954"/>
    <lineage>
        <taxon>Eukaryota</taxon>
        <taxon>Metazoa</taxon>
        <taxon>Chordata</taxon>
        <taxon>Craniata</taxon>
        <taxon>Vertebrata</taxon>
        <taxon>Euteleostomi</taxon>
        <taxon>Actinopterygii</taxon>
        <taxon>Neopterygii</taxon>
        <taxon>Teleostei</taxon>
        <taxon>Neoteleostei</taxon>
        <taxon>Acanthomorphata</taxon>
        <taxon>Gobiaria</taxon>
        <taxon>Gobiiformes</taxon>
        <taxon>Gobioidei</taxon>
        <taxon>Gobiidae</taxon>
        <taxon>Gobiinae</taxon>
        <taxon>Knipowitschia</taxon>
    </lineage>
</organism>
<dbReference type="FunFam" id="1.20.1530.20:FF:000016">
    <property type="entry name" value="Solute carrier family 10 member 1"/>
    <property type="match status" value="1"/>
</dbReference>
<evidence type="ECO:0000256" key="26">
    <source>
        <dbReference type="ARBA" id="ARBA00056510"/>
    </source>
</evidence>
<evidence type="ECO:0000256" key="16">
    <source>
        <dbReference type="ARBA" id="ARBA00047311"/>
    </source>
</evidence>
<comment type="catalytic activity">
    <reaction evidence="21">
        <text>taurochenodeoxycholate(out) + 2 Na(+)(out) = taurochenodeoxycholate(in) + 2 Na(+)(in)</text>
        <dbReference type="Rhea" id="RHEA:71923"/>
        <dbReference type="ChEBI" id="CHEBI:9407"/>
        <dbReference type="ChEBI" id="CHEBI:29101"/>
    </reaction>
</comment>
<feature type="transmembrane region" description="Helical" evidence="32">
    <location>
        <begin position="249"/>
        <end position="267"/>
    </location>
</feature>
<feature type="transmembrane region" description="Helical" evidence="32">
    <location>
        <begin position="50"/>
        <end position="71"/>
    </location>
</feature>
<keyword evidence="4" id="KW-1003">Cell membrane</keyword>
<evidence type="ECO:0000256" key="12">
    <source>
        <dbReference type="ARBA" id="ARBA00023180"/>
    </source>
</evidence>
<evidence type="ECO:0000256" key="17">
    <source>
        <dbReference type="ARBA" id="ARBA00047596"/>
    </source>
</evidence>
<dbReference type="AlphaFoldDB" id="A0AAV2JIC7"/>
<evidence type="ECO:0000256" key="13">
    <source>
        <dbReference type="ARBA" id="ARBA00023201"/>
    </source>
</evidence>
<evidence type="ECO:0000256" key="10">
    <source>
        <dbReference type="ARBA" id="ARBA00023065"/>
    </source>
</evidence>
<keyword evidence="34" id="KW-1185">Reference proteome</keyword>
<evidence type="ECO:0000256" key="14">
    <source>
        <dbReference type="ARBA" id="ARBA00034215"/>
    </source>
</evidence>
<name>A0AAV2JIC7_KNICA</name>
<evidence type="ECO:0000256" key="27">
    <source>
        <dbReference type="ARBA" id="ARBA00073206"/>
    </source>
</evidence>
<dbReference type="Proteomes" id="UP001497482">
    <property type="component" value="Chromosome 12"/>
</dbReference>
<comment type="catalytic activity">
    <reaction evidence="20">
        <text>taurocholate(out) + 2 Na(+)(out) = taurocholate(in) + 2 Na(+)(in)</text>
        <dbReference type="Rhea" id="RHEA:71875"/>
        <dbReference type="ChEBI" id="CHEBI:29101"/>
        <dbReference type="ChEBI" id="CHEBI:36257"/>
    </reaction>
</comment>
<feature type="transmembrane region" description="Helical" evidence="32">
    <location>
        <begin position="218"/>
        <end position="237"/>
    </location>
</feature>
<evidence type="ECO:0000256" key="3">
    <source>
        <dbReference type="ARBA" id="ARBA00022448"/>
    </source>
</evidence>
<evidence type="ECO:0000313" key="34">
    <source>
        <dbReference type="Proteomes" id="UP001497482"/>
    </source>
</evidence>
<evidence type="ECO:0000256" key="2">
    <source>
        <dbReference type="ARBA" id="ARBA00006528"/>
    </source>
</evidence>
<dbReference type="NCBIfam" id="TIGR00841">
    <property type="entry name" value="bass"/>
    <property type="match status" value="1"/>
</dbReference>
<evidence type="ECO:0000256" key="1">
    <source>
        <dbReference type="ARBA" id="ARBA00004651"/>
    </source>
</evidence>
<comment type="function">
    <text evidence="26">As a major transporter of conjugated bile salts from plasma into the hepatocyte, it plays a key role in the enterohepatic circulation of bile salts necessary for the solubilization and absorption of dietary fat and fat-soluble vitamins. It is strictly dependent on the extracellular presence of sodium. It exhibits broad substrate specificity and transports various bile acids, such as taurocholate, cholate, as well as non-bile acid organic compounds, such as estrone sulfate. Works collaboratively with the ileal transporter (NTCP2), the organic solute transporter (OST), and the bile salt export pump (BSEP), to ensure efficacious biological recycling of bile acids during enterohepatic circulation.</text>
</comment>
<dbReference type="InterPro" id="IPR038770">
    <property type="entry name" value="Na+/solute_symporter_sf"/>
</dbReference>
<evidence type="ECO:0000256" key="7">
    <source>
        <dbReference type="ARBA" id="ARBA00022989"/>
    </source>
</evidence>
<evidence type="ECO:0000256" key="15">
    <source>
        <dbReference type="ARBA" id="ARBA00034231"/>
    </source>
</evidence>
<keyword evidence="11 32" id="KW-0472">Membrane</keyword>
<dbReference type="PANTHER" id="PTHR10361:SF40">
    <property type="entry name" value="HEPATIC SODIUM_BILE ACID COTRANSPORTER"/>
    <property type="match status" value="1"/>
</dbReference>
<evidence type="ECO:0000313" key="33">
    <source>
        <dbReference type="EMBL" id="CAL1575034.1"/>
    </source>
</evidence>
<proteinExistence type="inferred from homology"/>
<feature type="transmembrane region" description="Helical" evidence="32">
    <location>
        <begin position="147"/>
        <end position="171"/>
    </location>
</feature>
<evidence type="ECO:0000256" key="20">
    <source>
        <dbReference type="ARBA" id="ARBA00048327"/>
    </source>
</evidence>
<evidence type="ECO:0000256" key="25">
    <source>
        <dbReference type="ARBA" id="ARBA00052405"/>
    </source>
</evidence>
<dbReference type="Pfam" id="PF01758">
    <property type="entry name" value="SBF"/>
    <property type="match status" value="1"/>
</dbReference>
<evidence type="ECO:0000256" key="5">
    <source>
        <dbReference type="ARBA" id="ARBA00022692"/>
    </source>
</evidence>
<evidence type="ECO:0000256" key="11">
    <source>
        <dbReference type="ARBA" id="ARBA00023136"/>
    </source>
</evidence>
<reference evidence="33 34" key="1">
    <citation type="submission" date="2024-04" db="EMBL/GenBank/DDBJ databases">
        <authorList>
            <person name="Waldvogel A.-M."/>
            <person name="Schoenle A."/>
        </authorList>
    </citation>
    <scope>NUCLEOTIDE SEQUENCE [LARGE SCALE GENOMIC DNA]</scope>
</reference>
<evidence type="ECO:0000256" key="28">
    <source>
        <dbReference type="ARBA" id="ARBA00075177"/>
    </source>
</evidence>
<comment type="catalytic activity">
    <reaction evidence="25">
        <text>estrone 3-sulfate(out) + 2 Na(+)(out) = estrone 3-sulfate(in) + 2 Na(+)(in)</text>
        <dbReference type="Rhea" id="RHEA:71083"/>
        <dbReference type="ChEBI" id="CHEBI:29101"/>
        <dbReference type="ChEBI" id="CHEBI:60050"/>
    </reaction>
</comment>
<evidence type="ECO:0000256" key="29">
    <source>
        <dbReference type="ARBA" id="ARBA00075246"/>
    </source>
</evidence>
<feature type="transmembrane region" description="Helical" evidence="32">
    <location>
        <begin position="119"/>
        <end position="141"/>
    </location>
</feature>
<dbReference type="GO" id="GO:0008508">
    <property type="term" value="F:bile acid:sodium symporter activity"/>
    <property type="evidence" value="ECO:0007669"/>
    <property type="project" value="TreeGrafter"/>
</dbReference>
<keyword evidence="9" id="KW-0445">Lipid transport</keyword>
<comment type="catalytic activity">
    <reaction evidence="22">
        <text>tauronorcholate(out) + 2 Na(+)(out) = tauronorcholate(in) + 2 Na(+)(in)</text>
        <dbReference type="Rhea" id="RHEA:71915"/>
        <dbReference type="ChEBI" id="CHEBI:29101"/>
        <dbReference type="ChEBI" id="CHEBI:191405"/>
    </reaction>
</comment>
<protein>
    <recommendedName>
        <fullName evidence="27">Hepatic sodium/bile acid cotransporter</fullName>
    </recommendedName>
    <alternativeName>
        <fullName evidence="29">Na(+)/bile acid cotransporter</fullName>
    </alternativeName>
    <alternativeName>
        <fullName evidence="28">Na(+)/taurocholate transport protein</fullName>
    </alternativeName>
    <alternativeName>
        <fullName evidence="30">Sodium/taurocholate cotransporting polypeptide</fullName>
    </alternativeName>
    <alternativeName>
        <fullName evidence="31">Solute carrier family 10 member 1</fullName>
    </alternativeName>
</protein>
<evidence type="ECO:0000256" key="30">
    <source>
        <dbReference type="ARBA" id="ARBA00078029"/>
    </source>
</evidence>
<keyword evidence="3" id="KW-0813">Transport</keyword>
<keyword evidence="5 32" id="KW-0812">Transmembrane</keyword>
<keyword evidence="12" id="KW-0325">Glycoprotein</keyword>
<comment type="subcellular location">
    <subcellularLocation>
        <location evidence="1">Cell membrane</location>
        <topology evidence="1">Multi-pass membrane protein</topology>
    </subcellularLocation>
</comment>
<sequence length="369" mass="39845">MKVETNAGEMDNPTMSTGNLTNELFNQLATRYIDGNLTGNTTTGGFKISYFLNLSLNVLTIFMLLVTMVSLGCTMEVSKIKKHLLKPKGVGIALVAQFCIMPLTAFSLAKILQMDSIKAVTVLICGCCPGGTLSNIFSLALKGDMNLSIVMTTCSSIAALGMMPLLLFAFCQGFSGIENAVPYAGITTTLALTLIPCTTGIFINYYKPKYAPVVTKTGLIVLIVCTALASVLSGMAVKDVMWMIFMPDVLAVAALMPLTGFALGYAISSVFRLNAQCCRTISMETGCQNIQLCTAILKVAFPPEVIGPMFLFPLVYIMFQCSEALLLTLGYRCYQTHFKPPTQGADPYDCVNVKTEEMRPKAKGPACLW</sequence>
<comment type="catalytic activity">
    <reaction evidence="14">
        <text>glycocholate(out) + 2 Na(+)(out) = glycocholate(in) + 2 Na(+)(in)</text>
        <dbReference type="Rhea" id="RHEA:71935"/>
        <dbReference type="ChEBI" id="CHEBI:29101"/>
        <dbReference type="ChEBI" id="CHEBI:29746"/>
    </reaction>
</comment>
<evidence type="ECO:0000256" key="22">
    <source>
        <dbReference type="ARBA" id="ARBA00049276"/>
    </source>
</evidence>
<dbReference type="EMBL" id="OZ035834">
    <property type="protein sequence ID" value="CAL1575034.1"/>
    <property type="molecule type" value="Genomic_DNA"/>
</dbReference>
<evidence type="ECO:0000256" key="18">
    <source>
        <dbReference type="ARBA" id="ARBA00047743"/>
    </source>
</evidence>
<dbReference type="PANTHER" id="PTHR10361">
    <property type="entry name" value="SODIUM-BILE ACID COTRANSPORTER"/>
    <property type="match status" value="1"/>
</dbReference>
<comment type="catalytic activity">
    <reaction evidence="16">
        <text>tauroallocholate(out) + 2 Na(+)(out) = tauroallocholate(in) + 2 Na(+)(in)</text>
        <dbReference type="Rhea" id="RHEA:51840"/>
        <dbReference type="ChEBI" id="CHEBI:29101"/>
        <dbReference type="ChEBI" id="CHEBI:191406"/>
    </reaction>
</comment>
<comment type="catalytic activity">
    <reaction evidence="15">
        <text>cholate(out) + 2 Na(+)(out) = cholate(in) + 2 Na(+)(in)</text>
        <dbReference type="Rhea" id="RHEA:71911"/>
        <dbReference type="ChEBI" id="CHEBI:29101"/>
        <dbReference type="ChEBI" id="CHEBI:29747"/>
    </reaction>
</comment>
<dbReference type="InterPro" id="IPR002657">
    <property type="entry name" value="BilAc:Na_symport/Acr3"/>
</dbReference>
<evidence type="ECO:0000256" key="23">
    <source>
        <dbReference type="ARBA" id="ARBA00051799"/>
    </source>
</evidence>